<evidence type="ECO:0000256" key="3">
    <source>
        <dbReference type="ARBA" id="ARBA00022723"/>
    </source>
</evidence>
<dbReference type="GeneID" id="19165019"/>
<feature type="region of interest" description="Disordered" evidence="7">
    <location>
        <begin position="1"/>
        <end position="55"/>
    </location>
</feature>
<comment type="cofactor">
    <cofactor evidence="1">
        <name>Fe(2+)</name>
        <dbReference type="ChEBI" id="CHEBI:29033"/>
    </cofactor>
</comment>
<feature type="compositionally biased region" description="Basic and acidic residues" evidence="7">
    <location>
        <begin position="23"/>
        <end position="39"/>
    </location>
</feature>
<gene>
    <name evidence="9" type="ORF">A1O3_00879</name>
</gene>
<feature type="region of interest" description="Disordered" evidence="7">
    <location>
        <begin position="378"/>
        <end position="414"/>
    </location>
</feature>
<evidence type="ECO:0000259" key="8">
    <source>
        <dbReference type="Pfam" id="PF02668"/>
    </source>
</evidence>
<comment type="similarity">
    <text evidence="2">Belongs to the TfdA dioxygenase family.</text>
</comment>
<dbReference type="InterPro" id="IPR003819">
    <property type="entry name" value="TauD/TfdA-like"/>
</dbReference>
<dbReference type="FunFam" id="3.60.130.10:FF:000003">
    <property type="entry name" value="Alpha-ketoglutarate-dependent taurine dioxygenase"/>
    <property type="match status" value="1"/>
</dbReference>
<reference evidence="9 10" key="1">
    <citation type="submission" date="2013-03" db="EMBL/GenBank/DDBJ databases">
        <title>The Genome Sequence of Capronia epimyces CBS 606.96.</title>
        <authorList>
            <consortium name="The Broad Institute Genomics Platform"/>
            <person name="Cuomo C."/>
            <person name="de Hoog S."/>
            <person name="Gorbushina A."/>
            <person name="Walker B."/>
            <person name="Young S.K."/>
            <person name="Zeng Q."/>
            <person name="Gargeya S."/>
            <person name="Fitzgerald M."/>
            <person name="Haas B."/>
            <person name="Abouelleil A."/>
            <person name="Allen A.W."/>
            <person name="Alvarado L."/>
            <person name="Arachchi H.M."/>
            <person name="Berlin A.M."/>
            <person name="Chapman S.B."/>
            <person name="Gainer-Dewar J."/>
            <person name="Goldberg J."/>
            <person name="Griggs A."/>
            <person name="Gujja S."/>
            <person name="Hansen M."/>
            <person name="Howarth C."/>
            <person name="Imamovic A."/>
            <person name="Ireland A."/>
            <person name="Larimer J."/>
            <person name="McCowan C."/>
            <person name="Murphy C."/>
            <person name="Pearson M."/>
            <person name="Poon T.W."/>
            <person name="Priest M."/>
            <person name="Roberts A."/>
            <person name="Saif S."/>
            <person name="Shea T."/>
            <person name="Sisk P."/>
            <person name="Sykes S."/>
            <person name="Wortman J."/>
            <person name="Nusbaum C."/>
            <person name="Birren B."/>
        </authorList>
    </citation>
    <scope>NUCLEOTIDE SEQUENCE [LARGE SCALE GENOMIC DNA]</scope>
    <source>
        <strain evidence="9 10">CBS 606.96</strain>
    </source>
</reference>
<dbReference type="InterPro" id="IPR042098">
    <property type="entry name" value="TauD-like_sf"/>
</dbReference>
<keyword evidence="4 9" id="KW-0223">Dioxygenase</keyword>
<dbReference type="EMBL" id="AMGY01000001">
    <property type="protein sequence ID" value="EXJ92329.1"/>
    <property type="molecule type" value="Genomic_DNA"/>
</dbReference>
<dbReference type="InterPro" id="IPR051323">
    <property type="entry name" value="AtsK-like"/>
</dbReference>
<dbReference type="Pfam" id="PF02668">
    <property type="entry name" value="TauD"/>
    <property type="match status" value="1"/>
</dbReference>
<dbReference type="eggNOG" id="ENOG502QT05">
    <property type="taxonomic scope" value="Eukaryota"/>
</dbReference>
<evidence type="ECO:0000256" key="5">
    <source>
        <dbReference type="ARBA" id="ARBA00023002"/>
    </source>
</evidence>
<keyword evidence="3" id="KW-0479">Metal-binding</keyword>
<dbReference type="GO" id="GO:0046872">
    <property type="term" value="F:metal ion binding"/>
    <property type="evidence" value="ECO:0007669"/>
    <property type="project" value="UniProtKB-KW"/>
</dbReference>
<evidence type="ECO:0000256" key="4">
    <source>
        <dbReference type="ARBA" id="ARBA00022964"/>
    </source>
</evidence>
<sequence length="414" mass="47140">MAPHAEDPVQVEYQPEPWSTETKATRVDLGFRDKNASERQRKKRSLADTYEPGRTTIETHEDYEFDYLLPRFPDLHWDELKELPYEDKGLHGDPQFRHLLDAADNIVDYVPKIGTEISGVNLSQLTDAQKCDLARLIATRGVVFFRNQDDFDIEAQRELGKFFGTLHKHATTAVPQKEGLEDVHVVYTTDKSVDQRALFTPTFLWHSDVSYEVQPPSYTSLKVLTGPPRGGGGDTLWCSHYAIYDVLSPQMQKYLEGLTALHSADMQADDSRAGGRPVRREPVTTEHPLVRVNPVTGWKSVFFNPGFVTKIVGVPKAESDTIIRYLNELIATTQEAHVRFQWGKHDVALWDNRVTSHSASYGFTPHRRHAVRVAATAERPYFDPQGRSQEEEHNKKWGLPQTNKDGSRPSNYND</sequence>
<comment type="caution">
    <text evidence="9">The sequence shown here is derived from an EMBL/GenBank/DDBJ whole genome shotgun (WGS) entry which is preliminary data.</text>
</comment>
<dbReference type="Proteomes" id="UP000019478">
    <property type="component" value="Unassembled WGS sequence"/>
</dbReference>
<evidence type="ECO:0000313" key="10">
    <source>
        <dbReference type="Proteomes" id="UP000019478"/>
    </source>
</evidence>
<keyword evidence="5" id="KW-0560">Oxidoreductase</keyword>
<dbReference type="GO" id="GO:0016706">
    <property type="term" value="F:2-oxoglutarate-dependent dioxygenase activity"/>
    <property type="evidence" value="ECO:0007669"/>
    <property type="project" value="TreeGrafter"/>
</dbReference>
<keyword evidence="10" id="KW-1185">Reference proteome</keyword>
<evidence type="ECO:0000256" key="1">
    <source>
        <dbReference type="ARBA" id="ARBA00001954"/>
    </source>
</evidence>
<keyword evidence="6" id="KW-0408">Iron</keyword>
<proteinExistence type="inferred from homology"/>
<dbReference type="OrthoDB" id="10257314at2759"/>
<dbReference type="Gene3D" id="3.60.130.10">
    <property type="entry name" value="Clavaminate synthase-like"/>
    <property type="match status" value="1"/>
</dbReference>
<dbReference type="SUPFAM" id="SSF51197">
    <property type="entry name" value="Clavaminate synthase-like"/>
    <property type="match status" value="1"/>
</dbReference>
<evidence type="ECO:0000256" key="6">
    <source>
        <dbReference type="ARBA" id="ARBA00023004"/>
    </source>
</evidence>
<feature type="domain" description="TauD/TfdA-like" evidence="8">
    <location>
        <begin position="109"/>
        <end position="373"/>
    </location>
</feature>
<dbReference type="GO" id="GO:0005737">
    <property type="term" value="C:cytoplasm"/>
    <property type="evidence" value="ECO:0007669"/>
    <property type="project" value="TreeGrafter"/>
</dbReference>
<name>W9ZCU8_9EURO</name>
<dbReference type="HOGENOM" id="CLU_036005_0_1_1"/>
<accession>W9ZCU8</accession>
<dbReference type="PANTHER" id="PTHR30468">
    <property type="entry name" value="ALPHA-KETOGLUTARATE-DEPENDENT SULFONATE DIOXYGENASE"/>
    <property type="match status" value="1"/>
</dbReference>
<protein>
    <submittedName>
        <fullName evidence="9">Taurine dioxygenase</fullName>
    </submittedName>
</protein>
<evidence type="ECO:0000256" key="7">
    <source>
        <dbReference type="SAM" id="MobiDB-lite"/>
    </source>
</evidence>
<organism evidence="9 10">
    <name type="scientific">Capronia epimyces CBS 606.96</name>
    <dbReference type="NCBI Taxonomy" id="1182542"/>
    <lineage>
        <taxon>Eukaryota</taxon>
        <taxon>Fungi</taxon>
        <taxon>Dikarya</taxon>
        <taxon>Ascomycota</taxon>
        <taxon>Pezizomycotina</taxon>
        <taxon>Eurotiomycetes</taxon>
        <taxon>Chaetothyriomycetidae</taxon>
        <taxon>Chaetothyriales</taxon>
        <taxon>Herpotrichiellaceae</taxon>
        <taxon>Capronia</taxon>
    </lineage>
</organism>
<feature type="compositionally biased region" description="Polar residues" evidence="7">
    <location>
        <begin position="400"/>
        <end position="414"/>
    </location>
</feature>
<dbReference type="AlphaFoldDB" id="W9ZCU8"/>
<evidence type="ECO:0000256" key="2">
    <source>
        <dbReference type="ARBA" id="ARBA00005896"/>
    </source>
</evidence>
<dbReference type="PANTHER" id="PTHR30468:SF31">
    <property type="entry name" value="ALPHA-KETOGLUTARATE-DEPENDENT SULFONATE DIOXYGENASE-RELATED"/>
    <property type="match status" value="1"/>
</dbReference>
<dbReference type="RefSeq" id="XP_007729219.1">
    <property type="nucleotide sequence ID" value="XM_007731029.1"/>
</dbReference>
<evidence type="ECO:0000313" key="9">
    <source>
        <dbReference type="EMBL" id="EXJ92329.1"/>
    </source>
</evidence>
<dbReference type="STRING" id="1182542.W9ZCU8"/>